<feature type="region of interest" description="Disordered" evidence="1">
    <location>
        <begin position="1"/>
        <end position="44"/>
    </location>
</feature>
<feature type="compositionally biased region" description="Pro residues" evidence="1">
    <location>
        <begin position="7"/>
        <end position="22"/>
    </location>
</feature>
<reference evidence="2 3" key="1">
    <citation type="journal article" date="2018" name="Sci. Rep.">
        <title>Rhizobium tumorigenes sp. nov., a novel plant tumorigenic bacterium isolated from cane gall tumors on thornless blackberry.</title>
        <authorList>
            <person name="Kuzmanovi N."/>
            <person name="Smalla K."/>
            <person name="Gronow S."/>
            <person name="PuBawska J."/>
        </authorList>
    </citation>
    <scope>NUCLEOTIDE SEQUENCE [LARGE SCALE GENOMIC DNA]</scope>
    <source>
        <strain evidence="2 3">CCBAU 85046</strain>
    </source>
</reference>
<comment type="caution">
    <text evidence="2">The sequence shown here is derived from an EMBL/GenBank/DDBJ whole genome shotgun (WGS) entry which is preliminary data.</text>
</comment>
<accession>A0A2W4EMM5</accession>
<name>A0A2W4EMM5_9HYPH</name>
<sequence>MSVPFEPIVPPPSVPPLDNPPTDPDRIPGEEPFPDPQPDQGAAPIARMSAQCPTWGLLGNGVGLHSEVRT</sequence>
<proteinExistence type="predicted"/>
<organism evidence="2 3">
    <name type="scientific">Rhizobium tubonense</name>
    <dbReference type="NCBI Taxonomy" id="484088"/>
    <lineage>
        <taxon>Bacteria</taxon>
        <taxon>Pseudomonadati</taxon>
        <taxon>Pseudomonadota</taxon>
        <taxon>Alphaproteobacteria</taxon>
        <taxon>Hyphomicrobiales</taxon>
        <taxon>Rhizobiaceae</taxon>
        <taxon>Rhizobium/Agrobacterium group</taxon>
        <taxon>Rhizobium</taxon>
    </lineage>
</organism>
<gene>
    <name evidence="2" type="ORF">CPY51_09405</name>
</gene>
<dbReference type="Proteomes" id="UP000248925">
    <property type="component" value="Unassembled WGS sequence"/>
</dbReference>
<keyword evidence="3" id="KW-1185">Reference proteome</keyword>
<evidence type="ECO:0000256" key="1">
    <source>
        <dbReference type="SAM" id="MobiDB-lite"/>
    </source>
</evidence>
<protein>
    <submittedName>
        <fullName evidence="2">Uncharacterized protein</fullName>
    </submittedName>
</protein>
<evidence type="ECO:0000313" key="2">
    <source>
        <dbReference type="EMBL" id="PZM14936.1"/>
    </source>
</evidence>
<evidence type="ECO:0000313" key="3">
    <source>
        <dbReference type="Proteomes" id="UP000248925"/>
    </source>
</evidence>
<dbReference type="EMBL" id="PCDP01000029">
    <property type="protein sequence ID" value="PZM14936.1"/>
    <property type="molecule type" value="Genomic_DNA"/>
</dbReference>
<dbReference type="AlphaFoldDB" id="A0A2W4EMM5"/>
<dbReference type="RefSeq" id="WP_111160024.1">
    <property type="nucleotide sequence ID" value="NZ_PCDP01000029.1"/>
</dbReference>